<dbReference type="SUPFAM" id="SSF52218">
    <property type="entry name" value="Flavoproteins"/>
    <property type="match status" value="1"/>
</dbReference>
<comment type="function">
    <text evidence="2 8">Low-potential electron donor to a number of redox enzymes.</text>
</comment>
<gene>
    <name evidence="10" type="ORF">IQ19_04831</name>
</gene>
<dbReference type="Pfam" id="PF00258">
    <property type="entry name" value="Flavodoxin_1"/>
    <property type="match status" value="1"/>
</dbReference>
<evidence type="ECO:0000256" key="5">
    <source>
        <dbReference type="ARBA" id="ARBA00022630"/>
    </source>
</evidence>
<comment type="cofactor">
    <cofactor evidence="1 8">
        <name>FMN</name>
        <dbReference type="ChEBI" id="CHEBI:58210"/>
    </cofactor>
</comment>
<comment type="similarity">
    <text evidence="3 8">Belongs to the flavodoxin family.</text>
</comment>
<dbReference type="GO" id="GO:0010181">
    <property type="term" value="F:FMN binding"/>
    <property type="evidence" value="ECO:0007669"/>
    <property type="project" value="UniProtKB-UniRule"/>
</dbReference>
<evidence type="ECO:0000256" key="6">
    <source>
        <dbReference type="ARBA" id="ARBA00022643"/>
    </source>
</evidence>
<keyword evidence="5 8" id="KW-0285">Flavoprotein</keyword>
<reference evidence="10 11" key="1">
    <citation type="journal article" date="2015" name="Stand. Genomic Sci.">
        <title>Genomic Encyclopedia of Bacterial and Archaeal Type Strains, Phase III: the genomes of soil and plant-associated and newly described type strains.</title>
        <authorList>
            <person name="Whitman W.B."/>
            <person name="Woyke T."/>
            <person name="Klenk H.P."/>
            <person name="Zhou Y."/>
            <person name="Lilburn T.G."/>
            <person name="Beck B.J."/>
            <person name="De Vos P."/>
            <person name="Vandamme P."/>
            <person name="Eisen J.A."/>
            <person name="Garrity G."/>
            <person name="Hugenholtz P."/>
            <person name="Kyrpides N.C."/>
        </authorList>
    </citation>
    <scope>NUCLEOTIDE SEQUENCE [LARGE SCALE GENOMIC DNA]</scope>
    <source>
        <strain evidence="10 11">CGMCC 1.10115</strain>
    </source>
</reference>
<dbReference type="GO" id="GO:0016651">
    <property type="term" value="F:oxidoreductase activity, acting on NAD(P)H"/>
    <property type="evidence" value="ECO:0007669"/>
    <property type="project" value="UniProtKB-ARBA"/>
</dbReference>
<sequence>MKIGVFYASMSGNTEAIADIITEELKDQNHDVCLEDFMSVQSASELLNYDLTFIGMYTWGDGDYPDECLDMIEEIEQLDLEKHPFAIFGSGDTSYPEFCGALDQLQSLIEEQGGSVVGEPLKIEFNPEPANEAAIKKFVSEALMFQDLKESC</sequence>
<dbReference type="PANTHER" id="PTHR42809:SF1">
    <property type="entry name" value="FLAVODOXIN 1"/>
    <property type="match status" value="1"/>
</dbReference>
<keyword evidence="6 8" id="KW-0288">FMN</keyword>
<evidence type="ECO:0000256" key="1">
    <source>
        <dbReference type="ARBA" id="ARBA00001917"/>
    </source>
</evidence>
<dbReference type="RefSeq" id="WP_144545627.1">
    <property type="nucleotide sequence ID" value="NZ_CBCSDC010000035.1"/>
</dbReference>
<evidence type="ECO:0000256" key="7">
    <source>
        <dbReference type="ARBA" id="ARBA00022982"/>
    </source>
</evidence>
<evidence type="ECO:0000259" key="9">
    <source>
        <dbReference type="PROSITE" id="PS50902"/>
    </source>
</evidence>
<dbReference type="Gene3D" id="3.40.50.360">
    <property type="match status" value="1"/>
</dbReference>
<feature type="domain" description="Flavodoxin-like" evidence="9">
    <location>
        <begin position="3"/>
        <end position="143"/>
    </location>
</feature>
<evidence type="ECO:0000256" key="4">
    <source>
        <dbReference type="ARBA" id="ARBA00022448"/>
    </source>
</evidence>
<evidence type="ECO:0000313" key="10">
    <source>
        <dbReference type="EMBL" id="TWH79619.1"/>
    </source>
</evidence>
<evidence type="ECO:0000313" key="11">
    <source>
        <dbReference type="Proteomes" id="UP000318667"/>
    </source>
</evidence>
<dbReference type="PROSITE" id="PS00201">
    <property type="entry name" value="FLAVODOXIN"/>
    <property type="match status" value="1"/>
</dbReference>
<dbReference type="InterPro" id="IPR001226">
    <property type="entry name" value="Flavodoxin_CS"/>
</dbReference>
<dbReference type="InterPro" id="IPR001094">
    <property type="entry name" value="Flavdoxin-like"/>
</dbReference>
<dbReference type="InterPro" id="IPR010087">
    <property type="entry name" value="Flav_short"/>
</dbReference>
<dbReference type="InterPro" id="IPR029039">
    <property type="entry name" value="Flavoprotein-like_sf"/>
</dbReference>
<dbReference type="PROSITE" id="PS50902">
    <property type="entry name" value="FLAVODOXIN_LIKE"/>
    <property type="match status" value="1"/>
</dbReference>
<keyword evidence="4 8" id="KW-0813">Transport</keyword>
<dbReference type="AlphaFoldDB" id="A0A562J8X2"/>
<keyword evidence="7 8" id="KW-0249">Electron transport</keyword>
<proteinExistence type="inferred from homology"/>
<dbReference type="NCBIfam" id="NF005216">
    <property type="entry name" value="PRK06703.1"/>
    <property type="match status" value="1"/>
</dbReference>
<dbReference type="PANTHER" id="PTHR42809">
    <property type="entry name" value="FLAVODOXIN 2"/>
    <property type="match status" value="1"/>
</dbReference>
<evidence type="ECO:0000256" key="3">
    <source>
        <dbReference type="ARBA" id="ARBA00005267"/>
    </source>
</evidence>
<comment type="caution">
    <text evidence="10">The sequence shown here is derived from an EMBL/GenBank/DDBJ whole genome shotgun (WGS) entry which is preliminary data.</text>
</comment>
<organism evidence="10 11">
    <name type="scientific">Cytobacillus oceanisediminis</name>
    <dbReference type="NCBI Taxonomy" id="665099"/>
    <lineage>
        <taxon>Bacteria</taxon>
        <taxon>Bacillati</taxon>
        <taxon>Bacillota</taxon>
        <taxon>Bacilli</taxon>
        <taxon>Bacillales</taxon>
        <taxon>Bacillaceae</taxon>
        <taxon>Cytobacillus</taxon>
    </lineage>
</organism>
<protein>
    <recommendedName>
        <fullName evidence="8">Flavodoxin</fullName>
    </recommendedName>
</protein>
<evidence type="ECO:0000256" key="2">
    <source>
        <dbReference type="ARBA" id="ARBA00003297"/>
    </source>
</evidence>
<dbReference type="EMBL" id="VLKI01000022">
    <property type="protein sequence ID" value="TWH79619.1"/>
    <property type="molecule type" value="Genomic_DNA"/>
</dbReference>
<dbReference type="InterPro" id="IPR050619">
    <property type="entry name" value="Flavodoxin"/>
</dbReference>
<dbReference type="PRINTS" id="PR00369">
    <property type="entry name" value="FLAVODOXIN"/>
</dbReference>
<accession>A0A562J8X2</accession>
<dbReference type="InterPro" id="IPR008254">
    <property type="entry name" value="Flavodoxin/NO_synth"/>
</dbReference>
<name>A0A562J8X2_9BACI</name>
<dbReference type="NCBIfam" id="TIGR01753">
    <property type="entry name" value="flav_short"/>
    <property type="match status" value="1"/>
</dbReference>
<dbReference type="OrthoDB" id="9790745at2"/>
<dbReference type="Proteomes" id="UP000318667">
    <property type="component" value="Unassembled WGS sequence"/>
</dbReference>
<dbReference type="GO" id="GO:0009055">
    <property type="term" value="F:electron transfer activity"/>
    <property type="evidence" value="ECO:0007669"/>
    <property type="project" value="UniProtKB-UniRule"/>
</dbReference>
<dbReference type="GeneID" id="65405903"/>
<keyword evidence="11" id="KW-1185">Reference proteome</keyword>
<evidence type="ECO:0000256" key="8">
    <source>
        <dbReference type="RuleBase" id="RU367037"/>
    </source>
</evidence>